<dbReference type="RefSeq" id="WP_397019567.1">
    <property type="nucleotide sequence ID" value="NZ_JBITMB010000002.1"/>
</dbReference>
<accession>A0ABW7ZZE8</accession>
<protein>
    <submittedName>
        <fullName evidence="3">Alpha/beta fold hydrolase</fullName>
    </submittedName>
</protein>
<organism evidence="3 4">
    <name type="scientific">Nonomuraea indica</name>
    <dbReference type="NCBI Taxonomy" id="1581193"/>
    <lineage>
        <taxon>Bacteria</taxon>
        <taxon>Bacillati</taxon>
        <taxon>Actinomycetota</taxon>
        <taxon>Actinomycetes</taxon>
        <taxon>Streptosporangiales</taxon>
        <taxon>Streptosporangiaceae</taxon>
        <taxon>Nonomuraea</taxon>
    </lineage>
</organism>
<dbReference type="Pfam" id="PF12697">
    <property type="entry name" value="Abhydrolase_6"/>
    <property type="match status" value="1"/>
</dbReference>
<evidence type="ECO:0000313" key="4">
    <source>
        <dbReference type="Proteomes" id="UP001612928"/>
    </source>
</evidence>
<dbReference type="SUPFAM" id="SSF53474">
    <property type="entry name" value="alpha/beta-Hydrolases"/>
    <property type="match status" value="1"/>
</dbReference>
<keyword evidence="4" id="KW-1185">Reference proteome</keyword>
<dbReference type="Proteomes" id="UP001612928">
    <property type="component" value="Unassembled WGS sequence"/>
</dbReference>
<dbReference type="EMBL" id="JBITMB010000002">
    <property type="protein sequence ID" value="MFI7439883.1"/>
    <property type="molecule type" value="Genomic_DNA"/>
</dbReference>
<keyword evidence="1 3" id="KW-0378">Hydrolase</keyword>
<evidence type="ECO:0000313" key="3">
    <source>
        <dbReference type="EMBL" id="MFI7439883.1"/>
    </source>
</evidence>
<proteinExistence type="predicted"/>
<evidence type="ECO:0000259" key="2">
    <source>
        <dbReference type="Pfam" id="PF12697"/>
    </source>
</evidence>
<dbReference type="InterPro" id="IPR000073">
    <property type="entry name" value="AB_hydrolase_1"/>
</dbReference>
<dbReference type="InterPro" id="IPR050266">
    <property type="entry name" value="AB_hydrolase_sf"/>
</dbReference>
<evidence type="ECO:0000256" key="1">
    <source>
        <dbReference type="ARBA" id="ARBA00022801"/>
    </source>
</evidence>
<reference evidence="3 4" key="1">
    <citation type="submission" date="2024-10" db="EMBL/GenBank/DDBJ databases">
        <title>The Natural Products Discovery Center: Release of the First 8490 Sequenced Strains for Exploring Actinobacteria Biosynthetic Diversity.</title>
        <authorList>
            <person name="Kalkreuter E."/>
            <person name="Kautsar S.A."/>
            <person name="Yang D."/>
            <person name="Bader C.D."/>
            <person name="Teijaro C.N."/>
            <person name="Fluegel L."/>
            <person name="Davis C.M."/>
            <person name="Simpson J.R."/>
            <person name="Lauterbach L."/>
            <person name="Steele A.D."/>
            <person name="Gui C."/>
            <person name="Meng S."/>
            <person name="Li G."/>
            <person name="Viehrig K."/>
            <person name="Ye F."/>
            <person name="Su P."/>
            <person name="Kiefer A.F."/>
            <person name="Nichols A."/>
            <person name="Cepeda A.J."/>
            <person name="Yan W."/>
            <person name="Fan B."/>
            <person name="Jiang Y."/>
            <person name="Adhikari A."/>
            <person name="Zheng C.-J."/>
            <person name="Schuster L."/>
            <person name="Cowan T.M."/>
            <person name="Smanski M.J."/>
            <person name="Chevrette M.G."/>
            <person name="De Carvalho L.P.S."/>
            <person name="Shen B."/>
        </authorList>
    </citation>
    <scope>NUCLEOTIDE SEQUENCE [LARGE SCALE GENOMIC DNA]</scope>
    <source>
        <strain evidence="3 4">NPDC049503</strain>
    </source>
</reference>
<dbReference type="PANTHER" id="PTHR43798:SF31">
    <property type="entry name" value="AB HYDROLASE SUPERFAMILY PROTEIN YCLE"/>
    <property type="match status" value="1"/>
</dbReference>
<dbReference type="GO" id="GO:0016787">
    <property type="term" value="F:hydrolase activity"/>
    <property type="evidence" value="ECO:0007669"/>
    <property type="project" value="UniProtKB-KW"/>
</dbReference>
<dbReference type="InterPro" id="IPR029058">
    <property type="entry name" value="AB_hydrolase_fold"/>
</dbReference>
<feature type="domain" description="AB hydrolase-1" evidence="2">
    <location>
        <begin position="23"/>
        <end position="252"/>
    </location>
</feature>
<comment type="caution">
    <text evidence="3">The sequence shown here is derived from an EMBL/GenBank/DDBJ whole genome shotgun (WGS) entry which is preliminary data.</text>
</comment>
<gene>
    <name evidence="3" type="ORF">ACIBP5_07990</name>
</gene>
<sequence>MNILPLSGCDLHYADTGGDGLPVVLTHGAGADHVMFDAQRDHLRALGHRVVTWDLRGHGRSRPAGGPFTAERALADLDALIGHLKLHRPVLAGQSLGGNLSQTLVRRHPTRHRGLIVIGSAWNAGPLSRGDRLLLRAATPVLSLVPAARLPAMMADASATTESARADARRAFSRLSKREFLEVWRATLDLLDPDPGYRTPVPLCLIRGEHDRTGNIATAMPRWAAAEGVTEVVVPGAGHIANQDAPGPVNAAIDAFLATLPASEEEPA</sequence>
<dbReference type="PANTHER" id="PTHR43798">
    <property type="entry name" value="MONOACYLGLYCEROL LIPASE"/>
    <property type="match status" value="1"/>
</dbReference>
<name>A0ABW7ZZE8_9ACTN</name>
<dbReference type="Gene3D" id="3.40.50.1820">
    <property type="entry name" value="alpha/beta hydrolase"/>
    <property type="match status" value="1"/>
</dbReference>